<feature type="region of interest" description="Disordered" evidence="1">
    <location>
        <begin position="133"/>
        <end position="171"/>
    </location>
</feature>
<accession>A0A833SQQ4</accession>
<evidence type="ECO:0000313" key="3">
    <source>
        <dbReference type="Proteomes" id="UP000631465"/>
    </source>
</evidence>
<keyword evidence="3" id="KW-1185">Reference proteome</keyword>
<name>A0A833SQQ4_9CERV</name>
<protein>
    <submittedName>
        <fullName evidence="2">Uncharacterized protein</fullName>
    </submittedName>
</protein>
<dbReference type="AlphaFoldDB" id="A0A833SQQ4"/>
<gene>
    <name evidence="2" type="ORF">G4228_019994</name>
</gene>
<evidence type="ECO:0000256" key="1">
    <source>
        <dbReference type="SAM" id="MobiDB-lite"/>
    </source>
</evidence>
<organism evidence="2 3">
    <name type="scientific">Cervus hanglu yarkandensis</name>
    <name type="common">Yarkand deer</name>
    <dbReference type="NCBI Taxonomy" id="84702"/>
    <lineage>
        <taxon>Eukaryota</taxon>
        <taxon>Metazoa</taxon>
        <taxon>Chordata</taxon>
        <taxon>Craniata</taxon>
        <taxon>Vertebrata</taxon>
        <taxon>Euteleostomi</taxon>
        <taxon>Mammalia</taxon>
        <taxon>Eutheria</taxon>
        <taxon>Laurasiatheria</taxon>
        <taxon>Artiodactyla</taxon>
        <taxon>Ruminantia</taxon>
        <taxon>Pecora</taxon>
        <taxon>Cervidae</taxon>
        <taxon>Cervinae</taxon>
        <taxon>Cervus</taxon>
    </lineage>
</organism>
<feature type="region of interest" description="Disordered" evidence="1">
    <location>
        <begin position="74"/>
        <end position="119"/>
    </location>
</feature>
<dbReference type="Proteomes" id="UP000631465">
    <property type="component" value="Unassembled WGS sequence"/>
</dbReference>
<sequence>MGDGAAARISVAEMKSYYLYCEWCSWLLSVAEGECRRRAGPWARLCRVGLVVTGEGVWNSSGTGLWVREPFAHLSPDDPPFGQKPKPCWSEPRRQSGRTPSRAPGGEVHTQSRVEPSAPWCLRARDSGSLAPQCGSVLELSRGHSPGAGSPPGPGADRAPLREAVRVTAPL</sequence>
<evidence type="ECO:0000313" key="2">
    <source>
        <dbReference type="EMBL" id="KAF4008292.1"/>
    </source>
</evidence>
<dbReference type="EMBL" id="WMHW01000566">
    <property type="protein sequence ID" value="KAF4008292.1"/>
    <property type="molecule type" value="Genomic_DNA"/>
</dbReference>
<proteinExistence type="predicted"/>
<reference evidence="2 3" key="1">
    <citation type="submission" date="2019-10" db="EMBL/GenBank/DDBJ databases">
        <title>Chromosome-level genome assembly of Tarim red deer.</title>
        <authorList>
            <person name="Ba H."/>
        </authorList>
    </citation>
    <scope>NUCLEOTIDE SEQUENCE [LARGE SCALE GENOMIC DNA]</scope>
    <source>
        <strain evidence="2">CEY-2017</strain>
        <tissue evidence="2">Blood</tissue>
    </source>
</reference>
<comment type="caution">
    <text evidence="2">The sequence shown here is derived from an EMBL/GenBank/DDBJ whole genome shotgun (WGS) entry which is preliminary data.</text>
</comment>